<evidence type="ECO:0000313" key="4">
    <source>
        <dbReference type="Proteomes" id="UP000314294"/>
    </source>
</evidence>
<dbReference type="InterPro" id="IPR032059">
    <property type="entry name" value="Mucin-like"/>
</dbReference>
<proteinExistence type="predicted"/>
<sequence length="364" mass="41326">MIGSAEDSVQAALQMQEERLSKIERLISGRYKELHDQQSVLSEQLRDLLLPSEPAQASCSSQSPDGSAPPALSDYQPEPDTCGHVTCGLTTKETLEVPEAWRCFKRHAASALASRDTSGREAKRRPRRGQEEAKRRPRGSQEEAKRRPRRGQEDAKRRPRGGQEEAKKRPRGSQEEAKRRPRRGQEEAKKRPRRGQEDAKRRPRGGQEEAKRRPRRDKEETKRRPRGGQEEAKRRPRRDQEEAKKKPRGGQEEAKRRPRGGQEEAKRRPRGGQEEAKRRFSTPRNGNRVCVTYCQCPLSLLTVMVDVHLVNITLPDPPGPTNSGIELPPSAESVSLSGVNDTVDCRRLGKDDQDGKVKFKTKWI</sequence>
<keyword evidence="4" id="KW-1185">Reference proteome</keyword>
<dbReference type="AlphaFoldDB" id="A0A4Z2EVC3"/>
<evidence type="ECO:0000259" key="2">
    <source>
        <dbReference type="Pfam" id="PF16058"/>
    </source>
</evidence>
<dbReference type="Pfam" id="PF16058">
    <property type="entry name" value="Mucin-like"/>
    <property type="match status" value="1"/>
</dbReference>
<feature type="region of interest" description="Disordered" evidence="1">
    <location>
        <begin position="47"/>
        <end position="77"/>
    </location>
</feature>
<accession>A0A4Z2EVC3</accession>
<comment type="caution">
    <text evidence="3">The sequence shown here is derived from an EMBL/GenBank/DDBJ whole genome shotgun (WGS) entry which is preliminary data.</text>
</comment>
<feature type="region of interest" description="Disordered" evidence="1">
    <location>
        <begin position="109"/>
        <end position="282"/>
    </location>
</feature>
<evidence type="ECO:0000313" key="3">
    <source>
        <dbReference type="EMBL" id="TNN32788.1"/>
    </source>
</evidence>
<reference evidence="3 4" key="1">
    <citation type="submission" date="2019-03" db="EMBL/GenBank/DDBJ databases">
        <title>First draft genome of Liparis tanakae, snailfish: a comprehensive survey of snailfish specific genes.</title>
        <authorList>
            <person name="Kim W."/>
            <person name="Song I."/>
            <person name="Jeong J.-H."/>
            <person name="Kim D."/>
            <person name="Kim S."/>
            <person name="Ryu S."/>
            <person name="Song J.Y."/>
            <person name="Lee S.K."/>
        </authorList>
    </citation>
    <scope>NUCLEOTIDE SEQUENCE [LARGE SCALE GENOMIC DNA]</scope>
    <source>
        <tissue evidence="3">Muscle</tissue>
    </source>
</reference>
<feature type="compositionally biased region" description="Basic and acidic residues" evidence="1">
    <location>
        <begin position="128"/>
        <end position="278"/>
    </location>
</feature>
<dbReference type="EMBL" id="SRLO01002496">
    <property type="protein sequence ID" value="TNN32788.1"/>
    <property type="molecule type" value="Genomic_DNA"/>
</dbReference>
<protein>
    <recommendedName>
        <fullName evidence="2">Mucin-like domain-containing protein</fullName>
    </recommendedName>
</protein>
<feature type="domain" description="Mucin-like" evidence="2">
    <location>
        <begin position="198"/>
        <end position="278"/>
    </location>
</feature>
<name>A0A4Z2EVC3_9TELE</name>
<dbReference type="Proteomes" id="UP000314294">
    <property type="component" value="Unassembled WGS sequence"/>
</dbReference>
<feature type="compositionally biased region" description="Polar residues" evidence="1">
    <location>
        <begin position="55"/>
        <end position="65"/>
    </location>
</feature>
<evidence type="ECO:0000256" key="1">
    <source>
        <dbReference type="SAM" id="MobiDB-lite"/>
    </source>
</evidence>
<dbReference type="OrthoDB" id="8964250at2759"/>
<organism evidence="3 4">
    <name type="scientific">Liparis tanakae</name>
    <name type="common">Tanaka's snailfish</name>
    <dbReference type="NCBI Taxonomy" id="230148"/>
    <lineage>
        <taxon>Eukaryota</taxon>
        <taxon>Metazoa</taxon>
        <taxon>Chordata</taxon>
        <taxon>Craniata</taxon>
        <taxon>Vertebrata</taxon>
        <taxon>Euteleostomi</taxon>
        <taxon>Actinopterygii</taxon>
        <taxon>Neopterygii</taxon>
        <taxon>Teleostei</taxon>
        <taxon>Neoteleostei</taxon>
        <taxon>Acanthomorphata</taxon>
        <taxon>Eupercaria</taxon>
        <taxon>Perciformes</taxon>
        <taxon>Cottioidei</taxon>
        <taxon>Cottales</taxon>
        <taxon>Liparidae</taxon>
        <taxon>Liparis</taxon>
    </lineage>
</organism>
<gene>
    <name evidence="3" type="ORF">EYF80_057049</name>
</gene>